<dbReference type="NCBIfam" id="TIGR03696">
    <property type="entry name" value="Rhs_assc_core"/>
    <property type="match status" value="1"/>
</dbReference>
<name>A0A841NC93_9FLAO</name>
<dbReference type="Gene3D" id="2.180.10.10">
    <property type="entry name" value="RHS repeat-associated core"/>
    <property type="match status" value="1"/>
</dbReference>
<accession>A0A841NC93</accession>
<sequence length="395" mass="42968">MGNVRLSYTKNDSGAEVIEENNFYPFGLKHEGYNILSGNPAYNYGYNGKEMQKETGWSDYGARMYMNDIGRWGVIDPLAETSRRFTPYNYALNNPISFIDPDGRKATVNDMQFESGYAAGGAFDYYGNGGHGPATADFLYRDDPFAYLKKGSGGAKTFGQTQAYRDIMASLQQPSAPKPGFWSFLKGLFGGNKGAGITTIAAGASIIKSGTLEIGEVLETSPFVSNYVDGFSDGAKSTLDYVGGQFFGASYWDGLANTFSLGTYGTVKTIDGIIRFADAAPDYTTNDYAYGAGFISEKAVEAVVFKKVSQVNAFGINGGYGFKIGRTEFLYANPSVGGGTIFFYASSTGGKFRLDYHGLPSLNRGNTLHFHSNYWGFSNSPHRSINPFYFGKPIK</sequence>
<dbReference type="InterPro" id="IPR022385">
    <property type="entry name" value="Rhs_assc_core"/>
</dbReference>
<organism evidence="1 2">
    <name type="scientific">Chryseobacterium shigense</name>
    <dbReference type="NCBI Taxonomy" id="297244"/>
    <lineage>
        <taxon>Bacteria</taxon>
        <taxon>Pseudomonadati</taxon>
        <taxon>Bacteroidota</taxon>
        <taxon>Flavobacteriia</taxon>
        <taxon>Flavobacteriales</taxon>
        <taxon>Weeksellaceae</taxon>
        <taxon>Chryseobacterium group</taxon>
        <taxon>Chryseobacterium</taxon>
    </lineage>
</organism>
<reference evidence="1 2" key="1">
    <citation type="submission" date="2020-08" db="EMBL/GenBank/DDBJ databases">
        <title>Functional genomics of gut bacteria from endangered species of beetles.</title>
        <authorList>
            <person name="Carlos-Shanley C."/>
        </authorList>
    </citation>
    <scope>NUCLEOTIDE SEQUENCE [LARGE SCALE GENOMIC DNA]</scope>
    <source>
        <strain evidence="1 2">S00136</strain>
    </source>
</reference>
<dbReference type="PANTHER" id="PTHR32305:SF15">
    <property type="entry name" value="PROTEIN RHSA-RELATED"/>
    <property type="match status" value="1"/>
</dbReference>
<dbReference type="AlphaFoldDB" id="A0A841NC93"/>
<dbReference type="Proteomes" id="UP000589738">
    <property type="component" value="Unassembled WGS sequence"/>
</dbReference>
<keyword evidence="2" id="KW-1185">Reference proteome</keyword>
<protein>
    <submittedName>
        <fullName evidence="1">RHS repeat-associated protein</fullName>
    </submittedName>
</protein>
<comment type="caution">
    <text evidence="1">The sequence shown here is derived from an EMBL/GenBank/DDBJ whole genome shotgun (WGS) entry which is preliminary data.</text>
</comment>
<evidence type="ECO:0000313" key="1">
    <source>
        <dbReference type="EMBL" id="MBB6369652.1"/>
    </source>
</evidence>
<dbReference type="InterPro" id="IPR050708">
    <property type="entry name" value="T6SS_VgrG/RHS"/>
</dbReference>
<evidence type="ECO:0000313" key="2">
    <source>
        <dbReference type="Proteomes" id="UP000589738"/>
    </source>
</evidence>
<gene>
    <name evidence="1" type="ORF">HNP36_000705</name>
</gene>
<proteinExistence type="predicted"/>
<dbReference type="EMBL" id="JACHLC010000001">
    <property type="protein sequence ID" value="MBB6369652.1"/>
    <property type="molecule type" value="Genomic_DNA"/>
</dbReference>
<dbReference type="PANTHER" id="PTHR32305">
    <property type="match status" value="1"/>
</dbReference>